<dbReference type="InterPro" id="IPR013968">
    <property type="entry name" value="PKS_KR"/>
</dbReference>
<gene>
    <name evidence="6" type="ORF">RB636_28340</name>
</gene>
<feature type="region of interest" description="N-terminal hotdog fold" evidence="3">
    <location>
        <begin position="1"/>
        <end position="57"/>
    </location>
</feature>
<evidence type="ECO:0000256" key="2">
    <source>
        <dbReference type="ARBA" id="ARBA00023268"/>
    </source>
</evidence>
<dbReference type="InterPro" id="IPR020807">
    <property type="entry name" value="PKS_DH"/>
</dbReference>
<comment type="caution">
    <text evidence="6">The sequence shown here is derived from an EMBL/GenBank/DDBJ whole genome shotgun (WGS) entry which is preliminary data.</text>
</comment>
<keyword evidence="7" id="KW-1185">Reference proteome</keyword>
<evidence type="ECO:0000259" key="5">
    <source>
        <dbReference type="PROSITE" id="PS52019"/>
    </source>
</evidence>
<feature type="region of interest" description="C-terminal hotdog fold" evidence="3">
    <location>
        <begin position="71"/>
        <end position="212"/>
    </location>
</feature>
<dbReference type="PANTHER" id="PTHR43775:SF51">
    <property type="entry name" value="INACTIVE PHENOLPHTHIOCEROL SYNTHESIS POLYKETIDE SYNTHASE TYPE I PKS1-RELATED"/>
    <property type="match status" value="1"/>
</dbReference>
<dbReference type="InterPro" id="IPR049551">
    <property type="entry name" value="PKS_DH_C"/>
</dbReference>
<dbReference type="Pfam" id="PF08659">
    <property type="entry name" value="KR"/>
    <property type="match status" value="1"/>
</dbReference>
<feature type="region of interest" description="Disordered" evidence="4">
    <location>
        <begin position="413"/>
        <end position="432"/>
    </location>
</feature>
<dbReference type="Pfam" id="PF22953">
    <property type="entry name" value="SpnB_Rossmann"/>
    <property type="match status" value="1"/>
</dbReference>
<protein>
    <submittedName>
        <fullName evidence="6">SDR family NAD(P)-dependent oxidoreductase</fullName>
    </submittedName>
</protein>
<dbReference type="PANTHER" id="PTHR43775">
    <property type="entry name" value="FATTY ACID SYNTHASE"/>
    <property type="match status" value="1"/>
</dbReference>
<reference evidence="6 7" key="1">
    <citation type="submission" date="2023-08" db="EMBL/GenBank/DDBJ databases">
        <authorList>
            <person name="Sharma P."/>
            <person name="Verma V."/>
            <person name="Mohan M.K."/>
            <person name="Dubey A.K."/>
        </authorList>
    </citation>
    <scope>NUCLEOTIDE SEQUENCE [LARGE SCALE GENOMIC DNA]</scope>
    <source>
        <strain evidence="6 7">ADP4</strain>
    </source>
</reference>
<dbReference type="Pfam" id="PF14765">
    <property type="entry name" value="PS-DH"/>
    <property type="match status" value="1"/>
</dbReference>
<dbReference type="EMBL" id="JAVFKM010000016">
    <property type="protein sequence ID" value="MEF3117088.1"/>
    <property type="molecule type" value="Genomic_DNA"/>
</dbReference>
<keyword evidence="2" id="KW-0511">Multifunctional enzyme</keyword>
<dbReference type="InterPro" id="IPR049900">
    <property type="entry name" value="PKS_mFAS_DH"/>
</dbReference>
<dbReference type="SMART" id="SM00826">
    <property type="entry name" value="PKS_DH"/>
    <property type="match status" value="1"/>
</dbReference>
<dbReference type="PROSITE" id="PS52019">
    <property type="entry name" value="PKS_MFAS_DH"/>
    <property type="match status" value="1"/>
</dbReference>
<dbReference type="InterPro" id="IPR057326">
    <property type="entry name" value="KR_dom"/>
</dbReference>
<dbReference type="Proteomes" id="UP001348265">
    <property type="component" value="Unassembled WGS sequence"/>
</dbReference>
<dbReference type="SMART" id="SM00822">
    <property type="entry name" value="PKS_KR"/>
    <property type="match status" value="1"/>
</dbReference>
<dbReference type="SUPFAM" id="SSF51735">
    <property type="entry name" value="NAD(P)-binding Rossmann-fold domains"/>
    <property type="match status" value="2"/>
</dbReference>
<evidence type="ECO:0000256" key="4">
    <source>
        <dbReference type="SAM" id="MobiDB-lite"/>
    </source>
</evidence>
<accession>A0ABU7WZZ6</accession>
<proteinExistence type="predicted"/>
<comment type="caution">
    <text evidence="3">Lacks conserved residue(s) required for the propagation of feature annotation.</text>
</comment>
<dbReference type="InterPro" id="IPR036291">
    <property type="entry name" value="NAD(P)-bd_dom_sf"/>
</dbReference>
<evidence type="ECO:0000256" key="1">
    <source>
        <dbReference type="ARBA" id="ARBA00022679"/>
    </source>
</evidence>
<organism evidence="6 7">
    <name type="scientific">Streptomyces chrestomyceticus</name>
    <dbReference type="NCBI Taxonomy" id="68185"/>
    <lineage>
        <taxon>Bacteria</taxon>
        <taxon>Bacillati</taxon>
        <taxon>Actinomycetota</taxon>
        <taxon>Actinomycetes</taxon>
        <taxon>Kitasatosporales</taxon>
        <taxon>Streptomycetaceae</taxon>
        <taxon>Streptomyces</taxon>
    </lineage>
</organism>
<name>A0ABU7WZZ6_9ACTN</name>
<dbReference type="InterPro" id="IPR055123">
    <property type="entry name" value="SpnB-like_Rossmann"/>
</dbReference>
<evidence type="ECO:0000313" key="6">
    <source>
        <dbReference type="EMBL" id="MEF3117088.1"/>
    </source>
</evidence>
<feature type="domain" description="PKS/mFAS DH" evidence="5">
    <location>
        <begin position="1"/>
        <end position="212"/>
    </location>
</feature>
<dbReference type="InterPro" id="IPR050091">
    <property type="entry name" value="PKS_NRPS_Biosynth_Enz"/>
</dbReference>
<dbReference type="InterPro" id="IPR042104">
    <property type="entry name" value="PKS_dehydratase_sf"/>
</dbReference>
<keyword evidence="1" id="KW-0808">Transferase</keyword>
<sequence>MVFPEDGAAVQIQVMLAGADAEGRRSVEIFSRLDAAGQSQEWTQHASGVLAPADPAAAAEDDFAVWPPRNATTVDVSHLYQSAAEGPYGYGPAFQGLRAAWRRGEEVFAEVALPEEVAQDAAAFGLHPALLDAVLQAAFLIGDAEESATEEVRLPFAWTGVELHASGASVLRARLRRDAQGTLTVTAADAAGQPVISVASLITRPVDAGQLGSAASPVADALFTVDWMPISGAESLAPVAGEWALIGTDRFDVAEALSRTGITVQCFPGLKEMAAAAANRDIDPAFVLVCAGGEGQNQEDPARAAARVTGETLVLVQEWLGEERLAESQLVILTRGAVAVSAGEGVADLPAATLAGLVRSAQSENPDRLLLIDLPATDTADQIAVLPDALPAALAAGEPEVAIRDTAVHGRRLTRPSGSTAAVERPANPSGARSALITGGTGTLGGLVAGHLVVSGRAEHVVLTSRSGPGAAGVAALAARLAQAGASVQVTVCDAADRQKLAAVMATIPAQAPLRTVVHTAGVLDDGTVGSLTAQRVAEVLRPKADGAWNLHELTRGALRCR</sequence>
<evidence type="ECO:0000313" key="7">
    <source>
        <dbReference type="Proteomes" id="UP001348265"/>
    </source>
</evidence>
<dbReference type="Gene3D" id="3.10.129.110">
    <property type="entry name" value="Polyketide synthase dehydratase"/>
    <property type="match status" value="1"/>
</dbReference>
<dbReference type="Gene3D" id="3.40.50.720">
    <property type="entry name" value="NAD(P)-binding Rossmann-like Domain"/>
    <property type="match status" value="1"/>
</dbReference>
<evidence type="ECO:0000256" key="3">
    <source>
        <dbReference type="PROSITE-ProRule" id="PRU01363"/>
    </source>
</evidence>